<dbReference type="AlphaFoldDB" id="A0AAW5HDV5"/>
<dbReference type="Proteomes" id="UP001202943">
    <property type="component" value="Unassembled WGS sequence"/>
</dbReference>
<reference evidence="1" key="1">
    <citation type="submission" date="2022-05" db="EMBL/GenBank/DDBJ databases">
        <authorList>
            <person name="Yi M."/>
        </authorList>
    </citation>
    <scope>NUCLEOTIDE SEQUENCE</scope>
    <source>
        <strain evidence="1">DS2</strain>
    </source>
</reference>
<reference evidence="1" key="2">
    <citation type="submission" date="2023-08" db="EMBL/GenBank/DDBJ databases">
        <title>Isolation, Identification, Denitrification Characteristics of A Highly Efficient Aerobic Denitrifying Bacterial Strain DS2.</title>
        <authorList>
            <person name="Wang H."/>
        </authorList>
    </citation>
    <scope>NUCLEOTIDE SEQUENCE</scope>
    <source>
        <strain evidence="1">DS2</strain>
    </source>
</reference>
<evidence type="ECO:0000313" key="2">
    <source>
        <dbReference type="Proteomes" id="UP001202943"/>
    </source>
</evidence>
<organism evidence="1 2">
    <name type="scientific">Pseudomonas putida</name>
    <name type="common">Arthrobacter siderocapsulatus</name>
    <dbReference type="NCBI Taxonomy" id="303"/>
    <lineage>
        <taxon>Bacteria</taxon>
        <taxon>Pseudomonadati</taxon>
        <taxon>Pseudomonadota</taxon>
        <taxon>Gammaproteobacteria</taxon>
        <taxon>Pseudomonadales</taxon>
        <taxon>Pseudomonadaceae</taxon>
        <taxon>Pseudomonas</taxon>
    </lineage>
</organism>
<sequence length="602" mass="66000">MNTHPAAERSKMAPPPRPIIEGLTPYDEVDLDKLGDEDLVLYITYDTIDKGHTIQLDWIGADEHGGAVGFSGAVDIDASNFDPKTKLASIPVSNAYVVAAANGYAFAAFKPEVPDLEESLRAFCFVGVRPRRLEHMPVAQTPQSHNLFIDPDSLGSAGATFLVPAYQAMQAKDKVTLTFVGFESDGTQDATWSRSLEVRAEDVGQVLRWQVPPEQFAFIGGGYAEVHYEIAFADLPAKLTSPMQTFRIDPIPVNPPPLLPQLEIEGYSGGPLDPLLFPDGLVLRVPAHAELMVSDWLLLHFNDVLGQQQLRIDLSCLESGVIAFKLPAERLQGLASITLGYQVAREGVAYSATKRQVDLVVRREDAPLNVLFAESEGSEEEVSARLPASKAKSGAYIDLSGIELDASETLEVYWEGRSELGNQKFTFSTVPTEPLTIPAAAVAANMELGNTSVKRFPVYYRILPSGHESQKLHLRILPLPTSNYPTLQCYPRRDTEIHLADIVGEHADLTLSSWSFMSEKQRLGITLKGTAGGKNVFYAIRDEVVSQPEVEAQLVTAKVSKTILATLDDDSQVAFLVSISFEGHAFDDSWTLFPEMSLTLRK</sequence>
<proteinExistence type="predicted"/>
<name>A0AAW5HDV5_PSEPU</name>
<dbReference type="EMBL" id="JAMHFX010000117">
    <property type="protein sequence ID" value="MCO1620145.1"/>
    <property type="molecule type" value="Genomic_DNA"/>
</dbReference>
<accession>A0AAW5HDV5</accession>
<evidence type="ECO:0000313" key="1">
    <source>
        <dbReference type="EMBL" id="MCO1620145.1"/>
    </source>
</evidence>
<comment type="caution">
    <text evidence="1">The sequence shown here is derived from an EMBL/GenBank/DDBJ whole genome shotgun (WGS) entry which is preliminary data.</text>
</comment>
<gene>
    <name evidence="1" type="ORF">M8C81_06010</name>
</gene>
<dbReference type="RefSeq" id="WP_252458899.1">
    <property type="nucleotide sequence ID" value="NZ_JAMHFX010000117.1"/>
</dbReference>
<protein>
    <submittedName>
        <fullName evidence="1">Uncharacterized protein</fullName>
    </submittedName>
</protein>